<protein>
    <submittedName>
        <fullName evidence="1">Uncharacterized protein</fullName>
    </submittedName>
</protein>
<name>A0A8X6IGI6_NEPPI</name>
<proteinExistence type="predicted"/>
<evidence type="ECO:0000313" key="2">
    <source>
        <dbReference type="Proteomes" id="UP000887013"/>
    </source>
</evidence>
<evidence type="ECO:0000313" key="1">
    <source>
        <dbReference type="EMBL" id="GFS44789.1"/>
    </source>
</evidence>
<comment type="caution">
    <text evidence="1">The sequence shown here is derived from an EMBL/GenBank/DDBJ whole genome shotgun (WGS) entry which is preliminary data.</text>
</comment>
<dbReference type="EMBL" id="BMAW01044454">
    <property type="protein sequence ID" value="GFS44789.1"/>
    <property type="molecule type" value="Genomic_DNA"/>
</dbReference>
<accession>A0A8X6IGI6</accession>
<sequence length="95" mass="10823">MKKKNNCAFSSVTYLALCCFGPNFCVLTPLRTIVLARDGRAWNLHGSMFSHQMARTFRDEVPPHFVWPDQDYEIRSPMALGFLLGCSVSSQSTYR</sequence>
<keyword evidence="2" id="KW-1185">Reference proteome</keyword>
<dbReference type="Proteomes" id="UP000887013">
    <property type="component" value="Unassembled WGS sequence"/>
</dbReference>
<dbReference type="AlphaFoldDB" id="A0A8X6IGI6"/>
<organism evidence="1 2">
    <name type="scientific">Nephila pilipes</name>
    <name type="common">Giant wood spider</name>
    <name type="synonym">Nephila maculata</name>
    <dbReference type="NCBI Taxonomy" id="299642"/>
    <lineage>
        <taxon>Eukaryota</taxon>
        <taxon>Metazoa</taxon>
        <taxon>Ecdysozoa</taxon>
        <taxon>Arthropoda</taxon>
        <taxon>Chelicerata</taxon>
        <taxon>Arachnida</taxon>
        <taxon>Araneae</taxon>
        <taxon>Araneomorphae</taxon>
        <taxon>Entelegynae</taxon>
        <taxon>Araneoidea</taxon>
        <taxon>Nephilidae</taxon>
        <taxon>Nephila</taxon>
    </lineage>
</organism>
<gene>
    <name evidence="1" type="ORF">NPIL_566381</name>
</gene>
<reference evidence="1" key="1">
    <citation type="submission" date="2020-08" db="EMBL/GenBank/DDBJ databases">
        <title>Multicomponent nature underlies the extraordinary mechanical properties of spider dragline silk.</title>
        <authorList>
            <person name="Kono N."/>
            <person name="Nakamura H."/>
            <person name="Mori M."/>
            <person name="Yoshida Y."/>
            <person name="Ohtoshi R."/>
            <person name="Malay A.D."/>
            <person name="Moran D.A.P."/>
            <person name="Tomita M."/>
            <person name="Numata K."/>
            <person name="Arakawa K."/>
        </authorList>
    </citation>
    <scope>NUCLEOTIDE SEQUENCE</scope>
</reference>